<proteinExistence type="inferred from homology"/>
<dbReference type="SUPFAM" id="SSF69786">
    <property type="entry name" value="YggU-like"/>
    <property type="match status" value="1"/>
</dbReference>
<dbReference type="InterPro" id="IPR036591">
    <property type="entry name" value="YggU-like_sf"/>
</dbReference>
<comment type="caution">
    <text evidence="2">The sequence shown here is derived from an EMBL/GenBank/DDBJ whole genome shotgun (WGS) entry which is preliminary data.</text>
</comment>
<comment type="similarity">
    <text evidence="1">Belongs to the UPF0235 family.</text>
</comment>
<reference evidence="2 3" key="1">
    <citation type="submission" date="2017-09" db="EMBL/GenBank/DDBJ databases">
        <title>Depth-based differentiation of microbial function through sediment-hosted aquifers and enrichment of novel symbionts in the deep terrestrial subsurface.</title>
        <authorList>
            <person name="Probst A.J."/>
            <person name="Ladd B."/>
            <person name="Jarett J.K."/>
            <person name="Geller-Mcgrath D.E."/>
            <person name="Sieber C.M."/>
            <person name="Emerson J.B."/>
            <person name="Anantharaman K."/>
            <person name="Thomas B.C."/>
            <person name="Malmstrom R."/>
            <person name="Stieglmeier M."/>
            <person name="Klingl A."/>
            <person name="Woyke T."/>
            <person name="Ryan C.M."/>
            <person name="Banfield J.F."/>
        </authorList>
    </citation>
    <scope>NUCLEOTIDE SEQUENCE [LARGE SCALE GENOMIC DNA]</scope>
    <source>
        <strain evidence="2">CG11_big_fil_rev_8_21_14_0_20_35_14</strain>
    </source>
</reference>
<dbReference type="EMBL" id="PCWO01000032">
    <property type="protein sequence ID" value="PIR04855.1"/>
    <property type="molecule type" value="Genomic_DNA"/>
</dbReference>
<sequence length="72" mass="8332">MIIDVKIYPNSREEKVEQQADGTFHVRVSGRPIDGRANSDLIDILSEYFEVSRGRIKIKKGLRSRFKIVEII</sequence>
<evidence type="ECO:0000313" key="3">
    <source>
        <dbReference type="Proteomes" id="UP000229893"/>
    </source>
</evidence>
<dbReference type="PANTHER" id="PTHR13420:SF7">
    <property type="entry name" value="UPF0235 PROTEIN C15ORF40"/>
    <property type="match status" value="1"/>
</dbReference>
<dbReference type="AlphaFoldDB" id="A0A2H0N9P5"/>
<evidence type="ECO:0000313" key="2">
    <source>
        <dbReference type="EMBL" id="PIR04855.1"/>
    </source>
</evidence>
<name>A0A2H0N9P5_9BACT</name>
<dbReference type="Pfam" id="PF02594">
    <property type="entry name" value="DUF167"/>
    <property type="match status" value="1"/>
</dbReference>
<gene>
    <name evidence="2" type="ORF">COV57_02380</name>
</gene>
<dbReference type="Proteomes" id="UP000229893">
    <property type="component" value="Unassembled WGS sequence"/>
</dbReference>
<protein>
    <submittedName>
        <fullName evidence="2">Uncharacterized protein</fullName>
    </submittedName>
</protein>
<dbReference type="GO" id="GO:0005737">
    <property type="term" value="C:cytoplasm"/>
    <property type="evidence" value="ECO:0007669"/>
    <property type="project" value="TreeGrafter"/>
</dbReference>
<dbReference type="Gene3D" id="3.30.1200.10">
    <property type="entry name" value="YggU-like"/>
    <property type="match status" value="1"/>
</dbReference>
<organism evidence="2 3">
    <name type="scientific">Candidatus Liptonbacteria bacterium CG11_big_fil_rev_8_21_14_0_20_35_14</name>
    <dbReference type="NCBI Taxonomy" id="1974634"/>
    <lineage>
        <taxon>Bacteria</taxon>
        <taxon>Candidatus Liptoniibacteriota</taxon>
    </lineage>
</organism>
<accession>A0A2H0N9P5</accession>
<evidence type="ECO:0000256" key="1">
    <source>
        <dbReference type="ARBA" id="ARBA00010364"/>
    </source>
</evidence>
<dbReference type="SMART" id="SM01152">
    <property type="entry name" value="DUF167"/>
    <property type="match status" value="1"/>
</dbReference>
<dbReference type="PANTHER" id="PTHR13420">
    <property type="entry name" value="UPF0235 PROTEIN C15ORF40"/>
    <property type="match status" value="1"/>
</dbReference>
<dbReference type="NCBIfam" id="TIGR00251">
    <property type="entry name" value="DUF167 family protein"/>
    <property type="match status" value="1"/>
</dbReference>
<dbReference type="InterPro" id="IPR003746">
    <property type="entry name" value="DUF167"/>
</dbReference>